<dbReference type="Proteomes" id="UP001597058">
    <property type="component" value="Unassembled WGS sequence"/>
</dbReference>
<gene>
    <name evidence="1" type="ORF">ACFQ5X_38335</name>
</gene>
<protein>
    <submittedName>
        <fullName evidence="1">Uncharacterized protein</fullName>
    </submittedName>
</protein>
<proteinExistence type="predicted"/>
<keyword evidence="2" id="KW-1185">Reference proteome</keyword>
<comment type="caution">
    <text evidence="1">The sequence shown here is derived from an EMBL/GenBank/DDBJ whole genome shotgun (WGS) entry which is preliminary data.</text>
</comment>
<sequence length="159" mass="17471">MIDLIKMRPQVQTVGAERKGDQAGGSLWQHGLEHIANNPDDPLQLLMGLEVSAVSFARGYVELQFDGPVLRSLSDPSGVYGGREWRFPAPGSLDLMRCYIDKTVDGYELVPDRILALHFGEHRFVIPLDPESSGGPEAAHMVGVDESGQVSVRGGMWIW</sequence>
<dbReference type="EMBL" id="JBHTMM010000086">
    <property type="protein sequence ID" value="MFD1311648.1"/>
    <property type="molecule type" value="Genomic_DNA"/>
</dbReference>
<name>A0ABW3XQ08_9ACTN</name>
<dbReference type="RefSeq" id="WP_381330361.1">
    <property type="nucleotide sequence ID" value="NZ_JBHTMM010000086.1"/>
</dbReference>
<organism evidence="1 2">
    <name type="scientific">Streptomyces kaempferi</name>
    <dbReference type="NCBI Taxonomy" id="333725"/>
    <lineage>
        <taxon>Bacteria</taxon>
        <taxon>Bacillati</taxon>
        <taxon>Actinomycetota</taxon>
        <taxon>Actinomycetes</taxon>
        <taxon>Kitasatosporales</taxon>
        <taxon>Streptomycetaceae</taxon>
        <taxon>Streptomyces</taxon>
    </lineage>
</organism>
<evidence type="ECO:0000313" key="2">
    <source>
        <dbReference type="Proteomes" id="UP001597058"/>
    </source>
</evidence>
<evidence type="ECO:0000313" key="1">
    <source>
        <dbReference type="EMBL" id="MFD1311648.1"/>
    </source>
</evidence>
<reference evidence="2" key="1">
    <citation type="journal article" date="2019" name="Int. J. Syst. Evol. Microbiol.">
        <title>The Global Catalogue of Microorganisms (GCM) 10K type strain sequencing project: providing services to taxonomists for standard genome sequencing and annotation.</title>
        <authorList>
            <consortium name="The Broad Institute Genomics Platform"/>
            <consortium name="The Broad Institute Genome Sequencing Center for Infectious Disease"/>
            <person name="Wu L."/>
            <person name="Ma J."/>
        </authorList>
    </citation>
    <scope>NUCLEOTIDE SEQUENCE [LARGE SCALE GENOMIC DNA]</scope>
    <source>
        <strain evidence="2">CGMCC 4.7020</strain>
    </source>
</reference>
<accession>A0ABW3XQ08</accession>